<feature type="compositionally biased region" description="Low complexity" evidence="1">
    <location>
        <begin position="285"/>
        <end position="302"/>
    </location>
</feature>
<evidence type="ECO:0008006" key="4">
    <source>
        <dbReference type="Google" id="ProtNLM"/>
    </source>
</evidence>
<accession>A0A061D824</accession>
<feature type="region of interest" description="Disordered" evidence="1">
    <location>
        <begin position="997"/>
        <end position="1031"/>
    </location>
</feature>
<keyword evidence="3" id="KW-1185">Reference proteome</keyword>
<sequence>MEELNPRISGRPDDGFEDKAELTSSHQSVLWFHYRYFAVGRLPPLVRELCFNRPTEALDERMLKVLHESDNQIILEDEWRDAYYAMLTEKLPWANPNVNDRTIKKSFVFFRRLLESKCKITRVFAWCPQSNTFERCVIPYGNAAELPESLEHLPAPGSKLRVVNMGAPRPAVAPDAAAAADDPQPEPDPALAVTFYQSPHLFFGHNLKEWVYYLVRCHKGGASVNDVKPYMSLPYKVVTKTLSSLAAANVLSKVIARDGKLLMHIYSIPGGEAIEVRANQAQSATAKGKAQTTAASAATAEQSNEESRPAKRQRKPHTIGGVRINADDDAHVVPPQPTPSGPGAATGVREDAPETTSAPNSSTVVPELEPMNKRYCVWLTSERSLYPNEAAYEERFKALFGTECNLPKHVNTAIFRRRMVLLSDYVEDFQATSCNNISVMYGDMEPHTGKTVDRKTVLRVGKYVQENRPHICLTQGHELKGVSYSLVVLYDSRRLNAFKAFQLVNNEITKRRQIKSTLTAHLRYRINESFKSPDSLPAPPKDAVNPAPEFTTGPMHLMPTTLVKDIAVTMKRARETENKPRRAFSASIQTTNGFIRPIVTRVKCLHSYLLDFAGDGRKFTATQALQNMPIDLYLQVIGCGYPLRNVYDLLEGNILRVHLDDDLYNALYLNSGGRAAIQLLRRLLAILSGIGLVRVIATPVERPNDNVVPECTLEWEVCRNVALRSLEDETQVVARFNMFKEADGFWEALRAEVEAYSSQEGREVPDHMPIQALFNPKQWKRSAFFRNVYHSHIDGTITSWLRLTFHGLDYRKLAKVMYMPDYLMDLVCQNYNVSHDHLYKHLSHRIRNIGVQSAHIGVPKSAVIYAKNMSVDDECVWLAKFVLAERMCNAMFYGKLKDSKNQSFCSPVTWGALRQKMITAMRSESAHRKRHRIAAGPPGSDQVTNSAEAAPAGSITPYDKEWRRKFNDGDTDPAELGELYAKALEYKNVMRSEDDLPKVDSIDSKSTISDVSDSDPEESELSGDSDVELETTEPQPLDRIWTFLSLMFDGKFNAAACRYVFEYIIGKSLLSPRMLRRMRQLCSSDVYISLKHHSHMYRILTNESTAYDHLKCHLKSLLFSPIMCMRPWFLKSEPDFRRGRNILRQWCEKGWVVNTKESTNMYTYFKLSTFAKGRLFGKYSEYEFNYNLLDSHIVMYRGSLAASAIAASDSERHQIPGSELGASISPAFTPGFMRPSDELSMHDIYSMMNHFVNGNLSFLPLWGPEDVEEPPVAKRVKVSYERLNDGGISRHLRDCTPNVPTVVSVTVGLCAPCPMPQLPRVNKSGPKTRAHNENFAYELERNREIVCGGRISEVLSPISCSSRLFGSRISCRYPLCNFEYSTDRDRGWWAGRSFTLVPVVEKALFADARSSQQGNRAAGAAPRYTGQTYSKGYKGALPIYAYFPQPTFGAPGQMAPKPAPKPIAATPSLGLLSDLLVRMIRSLYGTPVLELEDRLLYLETGVYRVVCMVQVTESYGILESDLFAKFALLYDVVFKDEPVVINKQSTTLLRAAFEVLVATAEVLRFVSRVPRNEEFAYYYWAHCEATYVKRQRIVGIRFHGTYQTPEPEEVTAVVFERPEYIPPLLWMIYEDPAALMLTPEKLAADLGRLAELVCDTEVFIRYLEHRLKSPLCSFVSLDGHLNRVLVSFLMLRIASLLKTVPGQTVVEVWEKLVILDLCEVKLVIQGMIALGICHRKPLASSFTRGVARSGVDSGACYLHFLNEDSSWLQKFYHVLYPYTNTK</sequence>
<dbReference type="RefSeq" id="XP_012768879.1">
    <property type="nucleotide sequence ID" value="XM_012913425.1"/>
</dbReference>
<dbReference type="OMA" id="IFAWCPQ"/>
<dbReference type="VEuPathDB" id="PiroplasmaDB:BBBOND_0305970"/>
<gene>
    <name evidence="2" type="ORF">BBBOND_0305970</name>
</gene>
<name>A0A061D824_BABBI</name>
<dbReference type="EMBL" id="LK391709">
    <property type="protein sequence ID" value="CDR96693.1"/>
    <property type="molecule type" value="Genomic_DNA"/>
</dbReference>
<dbReference type="KEGG" id="bbig:BBBOND_0305970"/>
<proteinExistence type="predicted"/>
<dbReference type="OrthoDB" id="431852at2759"/>
<feature type="region of interest" description="Disordered" evidence="1">
    <location>
        <begin position="924"/>
        <end position="954"/>
    </location>
</feature>
<organism evidence="2 3">
    <name type="scientific">Babesia bigemina</name>
    <dbReference type="NCBI Taxonomy" id="5866"/>
    <lineage>
        <taxon>Eukaryota</taxon>
        <taxon>Sar</taxon>
        <taxon>Alveolata</taxon>
        <taxon>Apicomplexa</taxon>
        <taxon>Aconoidasida</taxon>
        <taxon>Piroplasmida</taxon>
        <taxon>Babesiidae</taxon>
        <taxon>Babesia</taxon>
    </lineage>
</organism>
<protein>
    <recommendedName>
        <fullName evidence="4">B-block binding subunit of TFIIIC domain-containing protein</fullName>
    </recommendedName>
</protein>
<feature type="compositionally biased region" description="Acidic residues" evidence="1">
    <location>
        <begin position="1012"/>
        <end position="1031"/>
    </location>
</feature>
<feature type="compositionally biased region" description="Polar residues" evidence="1">
    <location>
        <begin position="354"/>
        <end position="364"/>
    </location>
</feature>
<evidence type="ECO:0000256" key="1">
    <source>
        <dbReference type="SAM" id="MobiDB-lite"/>
    </source>
</evidence>
<reference evidence="3" key="1">
    <citation type="journal article" date="2014" name="Nucleic Acids Res.">
        <title>The evolutionary dynamics of variant antigen genes in Babesia reveal a history of genomic innovation underlying host-parasite interaction.</title>
        <authorList>
            <person name="Jackson A.P."/>
            <person name="Otto T.D."/>
            <person name="Darby A."/>
            <person name="Ramaprasad A."/>
            <person name="Xia D."/>
            <person name="Echaide I.E."/>
            <person name="Farber M."/>
            <person name="Gahlot S."/>
            <person name="Gamble J."/>
            <person name="Gupta D."/>
            <person name="Gupta Y."/>
            <person name="Jackson L."/>
            <person name="Malandrin L."/>
            <person name="Malas T.B."/>
            <person name="Moussa E."/>
            <person name="Nair M."/>
            <person name="Reid A.J."/>
            <person name="Sanders M."/>
            <person name="Sharma J."/>
            <person name="Tracey A."/>
            <person name="Quail M.A."/>
            <person name="Weir W."/>
            <person name="Wastling J.M."/>
            <person name="Hall N."/>
            <person name="Willadsen P."/>
            <person name="Lingelbach K."/>
            <person name="Shiels B."/>
            <person name="Tait A."/>
            <person name="Berriman M."/>
            <person name="Allred D.R."/>
            <person name="Pain A."/>
        </authorList>
    </citation>
    <scope>NUCLEOTIDE SEQUENCE [LARGE SCALE GENOMIC DNA]</scope>
    <source>
        <strain evidence="3">Bond</strain>
    </source>
</reference>
<feature type="region of interest" description="Disordered" evidence="1">
    <location>
        <begin position="285"/>
        <end position="365"/>
    </location>
</feature>
<evidence type="ECO:0000313" key="3">
    <source>
        <dbReference type="Proteomes" id="UP000033188"/>
    </source>
</evidence>
<dbReference type="GeneID" id="24565234"/>
<evidence type="ECO:0000313" key="2">
    <source>
        <dbReference type="EMBL" id="CDR96693.1"/>
    </source>
</evidence>
<dbReference type="Proteomes" id="UP000033188">
    <property type="component" value="Chromosome 3"/>
</dbReference>